<proteinExistence type="predicted"/>
<evidence type="ECO:0000313" key="1">
    <source>
        <dbReference type="EMBL" id="MFC3705959.1"/>
    </source>
</evidence>
<accession>A0ABV7X495</accession>
<gene>
    <name evidence="1" type="ORF">ACFOOL_14475</name>
</gene>
<keyword evidence="2" id="KW-1185">Reference proteome</keyword>
<protein>
    <submittedName>
        <fullName evidence="1">Uncharacterized protein</fullName>
    </submittedName>
</protein>
<evidence type="ECO:0000313" key="2">
    <source>
        <dbReference type="Proteomes" id="UP001595613"/>
    </source>
</evidence>
<comment type="caution">
    <text evidence="1">The sequence shown here is derived from an EMBL/GenBank/DDBJ whole genome shotgun (WGS) entry which is preliminary data.</text>
</comment>
<dbReference type="RefSeq" id="WP_380097953.1">
    <property type="nucleotide sequence ID" value="NZ_JBHRYD010000013.1"/>
</dbReference>
<dbReference type="EMBL" id="JBHRYD010000013">
    <property type="protein sequence ID" value="MFC3705959.1"/>
    <property type="molecule type" value="Genomic_DNA"/>
</dbReference>
<organism evidence="1 2">
    <name type="scientific">Devosia honganensis</name>
    <dbReference type="NCBI Taxonomy" id="1610527"/>
    <lineage>
        <taxon>Bacteria</taxon>
        <taxon>Pseudomonadati</taxon>
        <taxon>Pseudomonadota</taxon>
        <taxon>Alphaproteobacteria</taxon>
        <taxon>Hyphomicrobiales</taxon>
        <taxon>Devosiaceae</taxon>
        <taxon>Devosia</taxon>
    </lineage>
</organism>
<reference evidence="2" key="1">
    <citation type="journal article" date="2019" name="Int. J. Syst. Evol. Microbiol.">
        <title>The Global Catalogue of Microorganisms (GCM) 10K type strain sequencing project: providing services to taxonomists for standard genome sequencing and annotation.</title>
        <authorList>
            <consortium name="The Broad Institute Genomics Platform"/>
            <consortium name="The Broad Institute Genome Sequencing Center for Infectious Disease"/>
            <person name="Wu L."/>
            <person name="Ma J."/>
        </authorList>
    </citation>
    <scope>NUCLEOTIDE SEQUENCE [LARGE SCALE GENOMIC DNA]</scope>
    <source>
        <strain evidence="2">KCTC 42281</strain>
    </source>
</reference>
<dbReference type="Proteomes" id="UP001595613">
    <property type="component" value="Unassembled WGS sequence"/>
</dbReference>
<name>A0ABV7X495_9HYPH</name>
<sequence>MQFKVTSAYYDEASKYLVYTASGGHEGARYTVSSRVKCLKAPTTPERLHMVVLLALVDQFKRPSPSGTRRWGL</sequence>